<dbReference type="EMBL" id="MRTJ01000012">
    <property type="protein sequence ID" value="OMF10822.1"/>
    <property type="molecule type" value="Genomic_DNA"/>
</dbReference>
<sequence length="379" mass="44969">MELLQSSELTYIQRKMFICNNLPVYRLPFIYEIPENVDLNEVYTALLITLQECPTLQTRYTYDAERRMFNQCYHRLDAIQFEIPHITLDEHPEIYLKQRKEMIDLTKEYPWRTQFAEYEQKRYLLIEFHHICIDGWGIRNFESMFVDRLAGRSRNSPYTDFGFYQRINELQTNKSSFTKEEFLRLSEQNIQVTTNKSHLGRLIKLLKPEQFQHVEQISTALKVTKNSVFQGLWESVLEQTCTGCVYGTIGNWRMSMGAFHEVGCFVQMQSRRIARGRDTLTTIKQISLDNLSAFAKRGKESLTLCTIDHPVVYSYEEDMFNYFQYIPADNLNKFELYIRVFLVNGKAQIEIEYNPSKYSEVQVRFMLDQIDTTLENCLV</sequence>
<dbReference type="Gene3D" id="3.30.559.10">
    <property type="entry name" value="Chloramphenicol acetyltransferase-like domain"/>
    <property type="match status" value="1"/>
</dbReference>
<dbReference type="GO" id="GO:0008610">
    <property type="term" value="P:lipid biosynthetic process"/>
    <property type="evidence" value="ECO:0007669"/>
    <property type="project" value="UniProtKB-ARBA"/>
</dbReference>
<name>A0A1R1BLP0_PAEAM</name>
<dbReference type="Proteomes" id="UP000187134">
    <property type="component" value="Unassembled WGS sequence"/>
</dbReference>
<dbReference type="RefSeq" id="WP_076333357.1">
    <property type="nucleotide sequence ID" value="NZ_MRTJ01000012.1"/>
</dbReference>
<dbReference type="GO" id="GO:0043041">
    <property type="term" value="P:amino acid activation for nonribosomal peptide biosynthetic process"/>
    <property type="evidence" value="ECO:0007669"/>
    <property type="project" value="TreeGrafter"/>
</dbReference>
<dbReference type="SUPFAM" id="SSF52777">
    <property type="entry name" value="CoA-dependent acyltransferases"/>
    <property type="match status" value="2"/>
</dbReference>
<accession>A0A1R1BLP0</accession>
<keyword evidence="1" id="KW-0677">Repeat</keyword>
<dbReference type="GO" id="GO:0031177">
    <property type="term" value="F:phosphopantetheine binding"/>
    <property type="evidence" value="ECO:0007669"/>
    <property type="project" value="TreeGrafter"/>
</dbReference>
<dbReference type="InterPro" id="IPR023213">
    <property type="entry name" value="CAT-like_dom_sf"/>
</dbReference>
<dbReference type="GO" id="GO:0044550">
    <property type="term" value="P:secondary metabolite biosynthetic process"/>
    <property type="evidence" value="ECO:0007669"/>
    <property type="project" value="TreeGrafter"/>
</dbReference>
<evidence type="ECO:0000256" key="1">
    <source>
        <dbReference type="ARBA" id="ARBA00022737"/>
    </source>
</evidence>
<reference evidence="3 4" key="1">
    <citation type="submission" date="2016-11" db="EMBL/GenBank/DDBJ databases">
        <title>Paenibacillus species isolates.</title>
        <authorList>
            <person name="Beno S.M."/>
        </authorList>
    </citation>
    <scope>NUCLEOTIDE SEQUENCE [LARGE SCALE GENOMIC DNA]</scope>
    <source>
        <strain evidence="3 4">FSL H8-0246</strain>
    </source>
</reference>
<dbReference type="OrthoDB" id="2611887at2"/>
<dbReference type="Pfam" id="PF00668">
    <property type="entry name" value="Condensation"/>
    <property type="match status" value="1"/>
</dbReference>
<dbReference type="Gene3D" id="3.30.559.30">
    <property type="entry name" value="Nonribosomal peptide synthetase, condensation domain"/>
    <property type="match status" value="1"/>
</dbReference>
<evidence type="ECO:0000313" key="3">
    <source>
        <dbReference type="EMBL" id="OMF10822.1"/>
    </source>
</evidence>
<dbReference type="GO" id="GO:0005737">
    <property type="term" value="C:cytoplasm"/>
    <property type="evidence" value="ECO:0007669"/>
    <property type="project" value="TreeGrafter"/>
</dbReference>
<comment type="caution">
    <text evidence="3">The sequence shown here is derived from an EMBL/GenBank/DDBJ whole genome shotgun (WGS) entry which is preliminary data.</text>
</comment>
<organism evidence="3 4">
    <name type="scientific">Paenibacillus amylolyticus</name>
    <dbReference type="NCBI Taxonomy" id="1451"/>
    <lineage>
        <taxon>Bacteria</taxon>
        <taxon>Bacillati</taxon>
        <taxon>Bacillota</taxon>
        <taxon>Bacilli</taxon>
        <taxon>Bacillales</taxon>
        <taxon>Paenibacillaceae</taxon>
        <taxon>Paenibacillus</taxon>
    </lineage>
</organism>
<feature type="domain" description="Condensation" evidence="2">
    <location>
        <begin position="8"/>
        <end position="377"/>
    </location>
</feature>
<dbReference type="InterPro" id="IPR001242">
    <property type="entry name" value="Condensation_dom"/>
</dbReference>
<proteinExistence type="predicted"/>
<evidence type="ECO:0000259" key="2">
    <source>
        <dbReference type="Pfam" id="PF00668"/>
    </source>
</evidence>
<dbReference type="PANTHER" id="PTHR45527">
    <property type="entry name" value="NONRIBOSOMAL PEPTIDE SYNTHETASE"/>
    <property type="match status" value="1"/>
</dbReference>
<dbReference type="GO" id="GO:0003824">
    <property type="term" value="F:catalytic activity"/>
    <property type="evidence" value="ECO:0007669"/>
    <property type="project" value="InterPro"/>
</dbReference>
<gene>
    <name evidence="3" type="ORF">BK131_22730</name>
</gene>
<dbReference type="PANTHER" id="PTHR45527:SF1">
    <property type="entry name" value="FATTY ACID SYNTHASE"/>
    <property type="match status" value="1"/>
</dbReference>
<dbReference type="AlphaFoldDB" id="A0A1R1BLP0"/>
<protein>
    <recommendedName>
        <fullName evidence="2">Condensation domain-containing protein</fullName>
    </recommendedName>
</protein>
<evidence type="ECO:0000313" key="4">
    <source>
        <dbReference type="Proteomes" id="UP000187134"/>
    </source>
</evidence>